<comment type="caution">
    <text evidence="2">The sequence shown here is derived from an EMBL/GenBank/DDBJ whole genome shotgun (WGS) entry which is preliminary data.</text>
</comment>
<name>A0A554VIM4_9FLAO</name>
<dbReference type="AlphaFoldDB" id="A0A554VIM4"/>
<protein>
    <recommendedName>
        <fullName evidence="1">Fibronectin type-III domain-containing protein</fullName>
    </recommendedName>
</protein>
<reference evidence="2 3" key="1">
    <citation type="submission" date="2019-07" db="EMBL/GenBank/DDBJ databases">
        <title>The draft genome sequence of Aquimarina algiphila M91.</title>
        <authorList>
            <person name="Meng X."/>
        </authorList>
    </citation>
    <scope>NUCLEOTIDE SEQUENCE [LARGE SCALE GENOMIC DNA]</scope>
    <source>
        <strain evidence="2 3">M91</strain>
    </source>
</reference>
<dbReference type="InterPro" id="IPR036116">
    <property type="entry name" value="FN3_sf"/>
</dbReference>
<dbReference type="PROSITE" id="PS50853">
    <property type="entry name" value="FN3"/>
    <property type="match status" value="1"/>
</dbReference>
<feature type="domain" description="Fibronectin type-III" evidence="1">
    <location>
        <begin position="31"/>
        <end position="129"/>
    </location>
</feature>
<sequence>MRNFYIVVLSSLFLFSCSGDDNTVTPILDTVPSIPSLVFPTNNLVCTNFNLEFDWSRVVDGDGDSIQYTIDIAADNTFTPVLFTATTTETVNTFTLEKGTTYFWRVKATDSAGNDSGYSDIQTFFTEPDAGVNTIPNAPVVLSPSLGERVSGTNITLDWDATDEDNDPLTFDLYFGDTNPPVLVSENINVSTFDVIVSANTTYYWRVVVKDDKQGATIGQIWNFRTE</sequence>
<dbReference type="SUPFAM" id="SSF49265">
    <property type="entry name" value="Fibronectin type III"/>
    <property type="match status" value="1"/>
</dbReference>
<gene>
    <name evidence="2" type="ORF">FOF46_15315</name>
</gene>
<dbReference type="EMBL" id="VLNR01000031">
    <property type="protein sequence ID" value="TSE07669.1"/>
    <property type="molecule type" value="Genomic_DNA"/>
</dbReference>
<dbReference type="InterPro" id="IPR013783">
    <property type="entry name" value="Ig-like_fold"/>
</dbReference>
<proteinExistence type="predicted"/>
<dbReference type="InterPro" id="IPR003961">
    <property type="entry name" value="FN3_dom"/>
</dbReference>
<dbReference type="Proteomes" id="UP000318833">
    <property type="component" value="Unassembled WGS sequence"/>
</dbReference>
<accession>A0A554VIM4</accession>
<dbReference type="Gene3D" id="2.60.40.10">
    <property type="entry name" value="Immunoglobulins"/>
    <property type="match status" value="2"/>
</dbReference>
<keyword evidence="3" id="KW-1185">Reference proteome</keyword>
<evidence type="ECO:0000259" key="1">
    <source>
        <dbReference type="PROSITE" id="PS50853"/>
    </source>
</evidence>
<dbReference type="OrthoDB" id="789771at2"/>
<evidence type="ECO:0000313" key="3">
    <source>
        <dbReference type="Proteomes" id="UP000318833"/>
    </source>
</evidence>
<dbReference type="RefSeq" id="WP_143917062.1">
    <property type="nucleotide sequence ID" value="NZ_CANMIK010000029.1"/>
</dbReference>
<dbReference type="PROSITE" id="PS51257">
    <property type="entry name" value="PROKAR_LIPOPROTEIN"/>
    <property type="match status" value="1"/>
</dbReference>
<evidence type="ECO:0000313" key="2">
    <source>
        <dbReference type="EMBL" id="TSE07669.1"/>
    </source>
</evidence>
<organism evidence="2 3">
    <name type="scientific">Aquimarina algiphila</name>
    <dbReference type="NCBI Taxonomy" id="2047982"/>
    <lineage>
        <taxon>Bacteria</taxon>
        <taxon>Pseudomonadati</taxon>
        <taxon>Bacteroidota</taxon>
        <taxon>Flavobacteriia</taxon>
        <taxon>Flavobacteriales</taxon>
        <taxon>Flavobacteriaceae</taxon>
        <taxon>Aquimarina</taxon>
    </lineage>
</organism>